<dbReference type="InterPro" id="IPR050887">
    <property type="entry name" value="Beta-mannosidase_GH2"/>
</dbReference>
<feature type="domain" description="Glycoside hydrolase family 2 immunoglobulin-like beta-sandwich" evidence="2">
    <location>
        <begin position="24"/>
        <end position="81"/>
    </location>
</feature>
<dbReference type="PANTHER" id="PTHR43730:SF1">
    <property type="entry name" value="BETA-MANNOSIDASE"/>
    <property type="match status" value="1"/>
</dbReference>
<organism evidence="3 4">
    <name type="scientific">Parascaris equorum</name>
    <name type="common">Equine roundworm</name>
    <dbReference type="NCBI Taxonomy" id="6256"/>
    <lineage>
        <taxon>Eukaryota</taxon>
        <taxon>Metazoa</taxon>
        <taxon>Ecdysozoa</taxon>
        <taxon>Nematoda</taxon>
        <taxon>Chromadorea</taxon>
        <taxon>Rhabditida</taxon>
        <taxon>Spirurina</taxon>
        <taxon>Ascaridomorpha</taxon>
        <taxon>Ascaridoidea</taxon>
        <taxon>Ascarididae</taxon>
        <taxon>Parascaris</taxon>
    </lineage>
</organism>
<dbReference type="AlphaFoldDB" id="A0A914RHM5"/>
<dbReference type="GO" id="GO:0006516">
    <property type="term" value="P:glycoprotein catabolic process"/>
    <property type="evidence" value="ECO:0007669"/>
    <property type="project" value="TreeGrafter"/>
</dbReference>
<keyword evidence="1" id="KW-0378">Hydrolase</keyword>
<dbReference type="InterPro" id="IPR036156">
    <property type="entry name" value="Beta-gal/glucu_dom_sf"/>
</dbReference>
<proteinExistence type="predicted"/>
<evidence type="ECO:0000313" key="3">
    <source>
        <dbReference type="Proteomes" id="UP000887564"/>
    </source>
</evidence>
<dbReference type="PANTHER" id="PTHR43730">
    <property type="entry name" value="BETA-MANNOSIDASE"/>
    <property type="match status" value="1"/>
</dbReference>
<evidence type="ECO:0000259" key="2">
    <source>
        <dbReference type="Pfam" id="PF00703"/>
    </source>
</evidence>
<keyword evidence="3" id="KW-1185">Reference proteome</keyword>
<reference evidence="4" key="1">
    <citation type="submission" date="2022-11" db="UniProtKB">
        <authorList>
            <consortium name="WormBaseParasite"/>
        </authorList>
    </citation>
    <scope>IDENTIFICATION</scope>
</reference>
<dbReference type="Pfam" id="PF00703">
    <property type="entry name" value="Glyco_hydro_2"/>
    <property type="match status" value="1"/>
</dbReference>
<dbReference type="WBParaSite" id="PEQ_0000600301-mRNA-1">
    <property type="protein sequence ID" value="PEQ_0000600301-mRNA-1"/>
    <property type="gene ID" value="PEQ_0000600301"/>
</dbReference>
<dbReference type="InterPro" id="IPR006102">
    <property type="entry name" value="Ig-like_GH2"/>
</dbReference>
<accession>A0A914RHM5</accession>
<evidence type="ECO:0000256" key="1">
    <source>
        <dbReference type="ARBA" id="ARBA00023295"/>
    </source>
</evidence>
<keyword evidence="1" id="KW-0326">Glycosidase</keyword>
<dbReference type="Proteomes" id="UP000887564">
    <property type="component" value="Unplaced"/>
</dbReference>
<evidence type="ECO:0000313" key="4">
    <source>
        <dbReference type="WBParaSite" id="PEQ_0000600301-mRNA-1"/>
    </source>
</evidence>
<protein>
    <submittedName>
        <fullName evidence="4">Glycoside hydrolase family 2 immunoglobulin-like beta-sandwich domain-containing protein</fullName>
    </submittedName>
</protein>
<name>A0A914RHM5_PAREQ</name>
<sequence length="115" mass="13379">MRLYGVNTILFERLSAIVKAEQERVIGMRRNRFTMSLIVHNESVELWWPNGYGKQRLYVLNASAKLNGEDIHATPIRIGFRRIELVQNLVDSKNQTKGRNFFFKLNGIPIFLKGD</sequence>
<dbReference type="Gene3D" id="2.60.40.10">
    <property type="entry name" value="Immunoglobulins"/>
    <property type="match status" value="1"/>
</dbReference>
<dbReference type="InterPro" id="IPR013783">
    <property type="entry name" value="Ig-like_fold"/>
</dbReference>
<dbReference type="GO" id="GO:0004567">
    <property type="term" value="F:beta-mannosidase activity"/>
    <property type="evidence" value="ECO:0007669"/>
    <property type="project" value="TreeGrafter"/>
</dbReference>
<dbReference type="SUPFAM" id="SSF49303">
    <property type="entry name" value="beta-Galactosidase/glucuronidase domain"/>
    <property type="match status" value="1"/>
</dbReference>
<dbReference type="GO" id="GO:0005975">
    <property type="term" value="P:carbohydrate metabolic process"/>
    <property type="evidence" value="ECO:0007669"/>
    <property type="project" value="InterPro"/>
</dbReference>